<feature type="compositionally biased region" description="Low complexity" evidence="1">
    <location>
        <begin position="149"/>
        <end position="167"/>
    </location>
</feature>
<dbReference type="STRING" id="660025.F9FBN0"/>
<gene>
    <name evidence="2" type="ORF">FOXB_03807</name>
</gene>
<feature type="compositionally biased region" description="Pro residues" evidence="1">
    <location>
        <begin position="237"/>
        <end position="247"/>
    </location>
</feature>
<feature type="compositionally biased region" description="Low complexity" evidence="1">
    <location>
        <begin position="201"/>
        <end position="215"/>
    </location>
</feature>
<name>F9FBN0_FUSOF</name>
<feature type="compositionally biased region" description="Low complexity" evidence="1">
    <location>
        <begin position="607"/>
        <end position="618"/>
    </location>
</feature>
<feature type="compositionally biased region" description="Polar residues" evidence="1">
    <location>
        <begin position="191"/>
        <end position="200"/>
    </location>
</feature>
<feature type="compositionally biased region" description="Basic residues" evidence="1">
    <location>
        <begin position="12"/>
        <end position="26"/>
    </location>
</feature>
<feature type="region of interest" description="Disordered" evidence="1">
    <location>
        <begin position="1"/>
        <end position="72"/>
    </location>
</feature>
<organism evidence="2">
    <name type="scientific">Fusarium oxysporum (strain Fo5176)</name>
    <name type="common">Fusarium vascular wilt</name>
    <dbReference type="NCBI Taxonomy" id="660025"/>
    <lineage>
        <taxon>Eukaryota</taxon>
        <taxon>Fungi</taxon>
        <taxon>Dikarya</taxon>
        <taxon>Ascomycota</taxon>
        <taxon>Pezizomycotina</taxon>
        <taxon>Sordariomycetes</taxon>
        <taxon>Hypocreomycetidae</taxon>
        <taxon>Hypocreales</taxon>
        <taxon>Nectriaceae</taxon>
        <taxon>Fusarium</taxon>
        <taxon>Fusarium oxysporum species complex</taxon>
    </lineage>
</organism>
<reference evidence="2" key="1">
    <citation type="journal article" date="2012" name="Mol. Plant Microbe Interact.">
        <title>A highly conserved effector in Fusarium oxysporum is required for full virulence on Arabidopsis.</title>
        <authorList>
            <person name="Thatcher L.F."/>
            <person name="Gardiner D.M."/>
            <person name="Kazan K."/>
            <person name="Manners J."/>
        </authorList>
    </citation>
    <scope>NUCLEOTIDE SEQUENCE [LARGE SCALE GENOMIC DNA]</scope>
    <source>
        <strain evidence="2">Fo5176</strain>
    </source>
</reference>
<feature type="compositionally biased region" description="Low complexity" evidence="1">
    <location>
        <begin position="248"/>
        <end position="315"/>
    </location>
</feature>
<dbReference type="EMBL" id="AFQF01001249">
    <property type="protein sequence ID" value="EGU85661.1"/>
    <property type="molecule type" value="Genomic_DNA"/>
</dbReference>
<feature type="compositionally biased region" description="Low complexity" evidence="1">
    <location>
        <begin position="118"/>
        <end position="141"/>
    </location>
</feature>
<feature type="compositionally biased region" description="Low complexity" evidence="1">
    <location>
        <begin position="408"/>
        <end position="421"/>
    </location>
</feature>
<feature type="compositionally biased region" description="Low complexity" evidence="1">
    <location>
        <begin position="367"/>
        <end position="376"/>
    </location>
</feature>
<feature type="compositionally biased region" description="Low complexity" evidence="1">
    <location>
        <begin position="225"/>
        <end position="236"/>
    </location>
</feature>
<feature type="region of interest" description="Disordered" evidence="1">
    <location>
        <begin position="569"/>
        <end position="649"/>
    </location>
</feature>
<feature type="region of interest" description="Disordered" evidence="1">
    <location>
        <begin position="98"/>
        <end position="473"/>
    </location>
</feature>
<accession>F9FBN0</accession>
<dbReference type="AlphaFoldDB" id="F9FBN0"/>
<evidence type="ECO:0008006" key="3">
    <source>
        <dbReference type="Google" id="ProtNLM"/>
    </source>
</evidence>
<proteinExistence type="predicted"/>
<feature type="compositionally biased region" description="Acidic residues" evidence="1">
    <location>
        <begin position="394"/>
        <end position="407"/>
    </location>
</feature>
<dbReference type="PaxDb" id="5507-FOXG_08460P0"/>
<evidence type="ECO:0000313" key="2">
    <source>
        <dbReference type="EMBL" id="EGU85661.1"/>
    </source>
</evidence>
<feature type="compositionally biased region" description="Basic residues" evidence="1">
    <location>
        <begin position="178"/>
        <end position="188"/>
    </location>
</feature>
<evidence type="ECO:0000256" key="1">
    <source>
        <dbReference type="SAM" id="MobiDB-lite"/>
    </source>
</evidence>
<feature type="compositionally biased region" description="Polar residues" evidence="1">
    <location>
        <begin position="619"/>
        <end position="637"/>
    </location>
</feature>
<comment type="caution">
    <text evidence="2">The sequence shown here is derived from an EMBL/GenBank/DDBJ whole genome shotgun (WGS) entry which is preliminary data.</text>
</comment>
<protein>
    <recommendedName>
        <fullName evidence="3">SRP40-Suppressor of mutant AC40 of RNA polymerase I and III</fullName>
    </recommendedName>
</protein>
<dbReference type="OrthoDB" id="5105924at2759"/>
<sequence length="814" mass="84907">MPNKKSNANHDPKRKGRPKAAPRPRNPRPAPEPTAMRLTRARSRLNNAPPLMASLESDRDCQRRALVADPEPLPFKDVVQRLGGTANMATREKKRITLKLNHAARASAAGPSNQGQPSGSNTAAASSSSSTSAAPPAAGMAKLTPSPSPSISSSSSSSSSSGRSSPSDQSEYAAPGRRIIKIKAHRRAASSEANPSDQNQSARSSSEQTSSPSAAGPSSQDRHLSTSPSSSSELSSPPSPSPSPPVAGPSDQDPHSSSSSSSGPSSPSSSPSAEAQASGSPIPLAAGPSNGIPSSSTGSGSKSDSEISSPNSPTRTSPPPNRPSPDTIKIDVLIAMGHEQPSSDEYESDGDGCSGDPPSDGSDDESSGSGASSGYEVSEETSDNTEFTGSESSSDSEGDDGNDDDDASGGPCSRPSGSSGPFDPPGSPGVLIAAGSSSDQEYPSGYEADDEHNSRQAAPQTAPLNGPAADGSTIVRDNTGAWAMVSNMSGARNRSTWFAGFSSPRLDGRSGRPRRPADIKVPFIDYSGYDAQIGRGEDDSPDCAQFIGPLKSSFPASVQSIGRLDTPPACSGGVVGKRKRSCGDDEDASAAGIKRGRSSSPRMVVETSTTTITTTRSSAVETQASEPQQPVTLTSDAPVSDEPSPVSNEPVAYAKMATPVDDPSSGEISPLVWPSFDPEIPGMHSSGLRARRHYDWYEQFHSVGYECYKVHPCFHNPGRGCHQCHSEWHKDWARFFKAEDLLQEAAADPEKYLRETGLDMREDFMGALLQGASWEVLAPHLQPPAGGRVRIHPARLAKHRLALAQAAVQVPWEG</sequence>